<evidence type="ECO:0000256" key="12">
    <source>
        <dbReference type="ARBA" id="ARBA00023157"/>
    </source>
</evidence>
<dbReference type="PROSITE" id="PS52035">
    <property type="entry name" value="PEPTIDASE_M14"/>
    <property type="match status" value="1"/>
</dbReference>
<dbReference type="AlphaFoldDB" id="A0AAD9NXS6"/>
<evidence type="ECO:0000256" key="6">
    <source>
        <dbReference type="ARBA" id="ARBA00022670"/>
    </source>
</evidence>
<dbReference type="InterPro" id="IPR036990">
    <property type="entry name" value="M14A-like_propep"/>
</dbReference>
<evidence type="ECO:0000256" key="4">
    <source>
        <dbReference type="ARBA" id="ARBA00022525"/>
    </source>
</evidence>
<comment type="function">
    <text evidence="13">Involved in the digestion of the blood meal.</text>
</comment>
<evidence type="ECO:0000313" key="16">
    <source>
        <dbReference type="EMBL" id="KAK2184390.1"/>
    </source>
</evidence>
<dbReference type="SUPFAM" id="SSF53187">
    <property type="entry name" value="Zn-dependent exopeptidases"/>
    <property type="match status" value="1"/>
</dbReference>
<keyword evidence="11" id="KW-0482">Metalloprotease</keyword>
<proteinExistence type="inferred from homology"/>
<dbReference type="SMART" id="SM00631">
    <property type="entry name" value="Zn_pept"/>
    <property type="match status" value="1"/>
</dbReference>
<accession>A0AAD9NXS6</accession>
<dbReference type="GO" id="GO:0006508">
    <property type="term" value="P:proteolysis"/>
    <property type="evidence" value="ECO:0007669"/>
    <property type="project" value="UniProtKB-KW"/>
</dbReference>
<feature type="active site" description="Proton donor/acceptor" evidence="14">
    <location>
        <position position="346"/>
    </location>
</feature>
<evidence type="ECO:0000256" key="9">
    <source>
        <dbReference type="ARBA" id="ARBA00022801"/>
    </source>
</evidence>
<dbReference type="PANTHER" id="PTHR11705">
    <property type="entry name" value="PROTEASE FAMILY M14 CARBOXYPEPTIDASE A,B"/>
    <property type="match status" value="1"/>
</dbReference>
<keyword evidence="12" id="KW-1015">Disulfide bond</keyword>
<name>A0AAD9NXS6_RIDPI</name>
<dbReference type="GO" id="GO:0008270">
    <property type="term" value="F:zinc ion binding"/>
    <property type="evidence" value="ECO:0007669"/>
    <property type="project" value="InterPro"/>
</dbReference>
<comment type="subcellular location">
    <subcellularLocation>
        <location evidence="2">Secreted</location>
    </subcellularLocation>
</comment>
<protein>
    <recommendedName>
        <fullName evidence="15">Peptidase M14 domain-containing protein</fullName>
    </recommendedName>
</protein>
<evidence type="ECO:0000256" key="8">
    <source>
        <dbReference type="ARBA" id="ARBA00022729"/>
    </source>
</evidence>
<keyword evidence="6" id="KW-0645">Protease</keyword>
<reference evidence="16" key="1">
    <citation type="journal article" date="2023" name="Mol. Biol. Evol.">
        <title>Third-Generation Sequencing Reveals the Adaptive Role of the Epigenome in Three Deep-Sea Polychaetes.</title>
        <authorList>
            <person name="Perez M."/>
            <person name="Aroh O."/>
            <person name="Sun Y."/>
            <person name="Lan Y."/>
            <person name="Juniper S.K."/>
            <person name="Young C.R."/>
            <person name="Angers B."/>
            <person name="Qian P.Y."/>
        </authorList>
    </citation>
    <scope>NUCLEOTIDE SEQUENCE</scope>
    <source>
        <strain evidence="16">R07B-5</strain>
    </source>
</reference>
<evidence type="ECO:0000256" key="11">
    <source>
        <dbReference type="ARBA" id="ARBA00023049"/>
    </source>
</evidence>
<dbReference type="GO" id="GO:0005615">
    <property type="term" value="C:extracellular space"/>
    <property type="evidence" value="ECO:0007669"/>
    <property type="project" value="TreeGrafter"/>
</dbReference>
<keyword evidence="17" id="KW-1185">Reference proteome</keyword>
<dbReference type="Proteomes" id="UP001209878">
    <property type="component" value="Unassembled WGS sequence"/>
</dbReference>
<dbReference type="Pfam" id="PF02244">
    <property type="entry name" value="Propep_M14"/>
    <property type="match status" value="1"/>
</dbReference>
<dbReference type="FunFam" id="3.40.630.10:FF:000040">
    <property type="entry name" value="zinc carboxypeptidase"/>
    <property type="match status" value="1"/>
</dbReference>
<evidence type="ECO:0000256" key="5">
    <source>
        <dbReference type="ARBA" id="ARBA00022645"/>
    </source>
</evidence>
<comment type="similarity">
    <text evidence="3 14">Belongs to the peptidase M14 family.</text>
</comment>
<dbReference type="SUPFAM" id="SSF54897">
    <property type="entry name" value="Protease propeptides/inhibitors"/>
    <property type="match status" value="1"/>
</dbReference>
<dbReference type="GO" id="GO:0004181">
    <property type="term" value="F:metallocarboxypeptidase activity"/>
    <property type="evidence" value="ECO:0007669"/>
    <property type="project" value="InterPro"/>
</dbReference>
<keyword evidence="4" id="KW-0964">Secreted</keyword>
<evidence type="ECO:0000259" key="15">
    <source>
        <dbReference type="PROSITE" id="PS52035"/>
    </source>
</evidence>
<dbReference type="PROSITE" id="PS00132">
    <property type="entry name" value="CARBOXYPEPT_ZN_1"/>
    <property type="match status" value="1"/>
</dbReference>
<dbReference type="CDD" id="cd03860">
    <property type="entry name" value="M14_CP_A-B_like"/>
    <property type="match status" value="1"/>
</dbReference>
<keyword evidence="10" id="KW-0862">Zinc</keyword>
<gene>
    <name evidence="16" type="ORF">NP493_267g01000</name>
</gene>
<evidence type="ECO:0000256" key="13">
    <source>
        <dbReference type="ARBA" id="ARBA00057299"/>
    </source>
</evidence>
<keyword evidence="5" id="KW-0121">Carboxypeptidase</keyword>
<comment type="caution">
    <text evidence="16">The sequence shown here is derived from an EMBL/GenBank/DDBJ whole genome shotgun (WGS) entry which is preliminary data.</text>
</comment>
<evidence type="ECO:0000256" key="2">
    <source>
        <dbReference type="ARBA" id="ARBA00004613"/>
    </source>
</evidence>
<keyword evidence="8" id="KW-0732">Signal</keyword>
<keyword evidence="9" id="KW-0378">Hydrolase</keyword>
<evidence type="ECO:0000256" key="3">
    <source>
        <dbReference type="ARBA" id="ARBA00005988"/>
    </source>
</evidence>
<dbReference type="InterPro" id="IPR057246">
    <property type="entry name" value="CARBOXYPEPT_ZN_1"/>
</dbReference>
<dbReference type="InterPro" id="IPR003146">
    <property type="entry name" value="M14A_act_pep"/>
</dbReference>
<sequence>MLKRFQESNPTKVDIWRQPFKPNKPVDIVVSPAVKRDLLILIQMFRLHFEEVLPDLSESLSKVPRASSLSQRTHVDEFSLDEYHTYDEINWWLYDMERRHSTMMTVFEVGRSWEDRSMLAVKISSPDRTSASKPAVWLDAAIHANEWIGPATLLYFIQQFVTNYDHDPTVKKLIDTFDWYLLPVFNVDGYVYSWKEDRLWRKNRSKQGNSTGCVGVDLNRNWDAKFEEHTVTDKCSAIYPGPSAFSERESQVVSSFLRRHPVIVAAVSYHSYSQFWMIPFGYSKSKHPSNYNQLMNMSAAAVEALRQVHGTQYEYGSIDDLVGQTFGSSIDYIYDTLGIPYVFGVELRDRGHYCALLPPNQIIPNAEESLAAITKLASMIPETLPGNRESSESQ</sequence>
<keyword evidence="7" id="KW-0479">Metal-binding</keyword>
<evidence type="ECO:0000256" key="7">
    <source>
        <dbReference type="ARBA" id="ARBA00022723"/>
    </source>
</evidence>
<dbReference type="Gene3D" id="3.40.630.10">
    <property type="entry name" value="Zn peptidases"/>
    <property type="match status" value="1"/>
</dbReference>
<evidence type="ECO:0000313" key="17">
    <source>
        <dbReference type="Proteomes" id="UP001209878"/>
    </source>
</evidence>
<comment type="cofactor">
    <cofactor evidence="1">
        <name>Zn(2+)</name>
        <dbReference type="ChEBI" id="CHEBI:29105"/>
    </cofactor>
</comment>
<dbReference type="Pfam" id="PF00246">
    <property type="entry name" value="Peptidase_M14"/>
    <property type="match status" value="1"/>
</dbReference>
<evidence type="ECO:0000256" key="1">
    <source>
        <dbReference type="ARBA" id="ARBA00001947"/>
    </source>
</evidence>
<evidence type="ECO:0000256" key="10">
    <source>
        <dbReference type="ARBA" id="ARBA00022833"/>
    </source>
</evidence>
<feature type="domain" description="Peptidase M14" evidence="15">
    <location>
        <begin position="82"/>
        <end position="380"/>
    </location>
</feature>
<dbReference type="PANTHER" id="PTHR11705:SF91">
    <property type="entry name" value="FI01817P-RELATED"/>
    <property type="match status" value="1"/>
</dbReference>
<dbReference type="PRINTS" id="PR00765">
    <property type="entry name" value="CRBOXYPTASEA"/>
</dbReference>
<dbReference type="Gene3D" id="3.30.70.340">
    <property type="entry name" value="Metallocarboxypeptidase-like"/>
    <property type="match status" value="1"/>
</dbReference>
<evidence type="ECO:0000256" key="14">
    <source>
        <dbReference type="PROSITE-ProRule" id="PRU01379"/>
    </source>
</evidence>
<dbReference type="EMBL" id="JAODUO010000267">
    <property type="protein sequence ID" value="KAK2184390.1"/>
    <property type="molecule type" value="Genomic_DNA"/>
</dbReference>
<dbReference type="InterPro" id="IPR000834">
    <property type="entry name" value="Peptidase_M14"/>
</dbReference>
<organism evidence="16 17">
    <name type="scientific">Ridgeia piscesae</name>
    <name type="common">Tubeworm</name>
    <dbReference type="NCBI Taxonomy" id="27915"/>
    <lineage>
        <taxon>Eukaryota</taxon>
        <taxon>Metazoa</taxon>
        <taxon>Spiralia</taxon>
        <taxon>Lophotrochozoa</taxon>
        <taxon>Annelida</taxon>
        <taxon>Polychaeta</taxon>
        <taxon>Sedentaria</taxon>
        <taxon>Canalipalpata</taxon>
        <taxon>Sabellida</taxon>
        <taxon>Siboglinidae</taxon>
        <taxon>Ridgeia</taxon>
    </lineage>
</organism>